<reference evidence="2" key="1">
    <citation type="journal article" date="2019" name="PLoS Negl. Trop. Dis.">
        <title>Revisiting the worldwide diversity of Leptospira species in the environment.</title>
        <authorList>
            <person name="Vincent A.T."/>
            <person name="Schiettekatte O."/>
            <person name="Bourhy P."/>
            <person name="Veyrier F.J."/>
            <person name="Picardeau M."/>
        </authorList>
    </citation>
    <scope>NUCLEOTIDE SEQUENCE [LARGE SCALE GENOMIC DNA]</scope>
    <source>
        <strain evidence="2">201702455</strain>
    </source>
</reference>
<sequence length="555" mass="58830">MKQIIKNEKQFDFILKVAFVVTAIALISILLLGCNNAKAVNIDASSSALGALAFDGNIGVFAGKTGPSSIQVNITGYSNLSGKEMQLTLTNTDTSETQQLAISENGTFAFEDELDAGANYTVDLGTYTGGQTCTLTGSSGKSGQTAASKIDCERHLAVFGTWFSSGTLVMNLFHVNQKTQALVGSPIFFSSFAGLPSIDLIWTGSKYLALWTDTGKTIRGKFFNIEFTAIGSDFPVASVVSTANFALVSALAGVYNPDSDEFAVVFSEFGDSASFNNAVRYIRLNSNGGVIGSLTPIKEVSVGVGTKFGYLDIVWDGSKYITAFEDHDNDTDDDPNNYVSIHRFTAGASSVVNRLFLNKGTGSTGTTFPAGSAGTSHPNFVRTSSDIFLFYNQANLDSSSGFSLSSSLMEWRNFSGPTVQLKRETVPGCNSNILGGTHTYVPYAGHIGNRILLGYDIRCTSSGSLFFDTYHTPINSSTGAAGTTVNYSGATIGSNITMGSSVTCRSSRCYTSAGALGDGIYILDPGFDGSTHTFFSIKNSTPGNSVDFPVQTYIQ</sequence>
<evidence type="ECO:0000256" key="1">
    <source>
        <dbReference type="SAM" id="Phobius"/>
    </source>
</evidence>
<dbReference type="EMBL" id="RQGF01000020">
    <property type="protein sequence ID" value="TGL62045.1"/>
    <property type="molecule type" value="Genomic_DNA"/>
</dbReference>
<proteinExistence type="predicted"/>
<protein>
    <recommendedName>
        <fullName evidence="4">Lipoprotein</fullName>
    </recommendedName>
</protein>
<gene>
    <name evidence="2" type="ORF">EHQ64_08875</name>
</gene>
<evidence type="ECO:0000313" key="2">
    <source>
        <dbReference type="EMBL" id="TGL62045.1"/>
    </source>
</evidence>
<dbReference type="RefSeq" id="WP_135649133.1">
    <property type="nucleotide sequence ID" value="NZ_RQGF01000020.1"/>
</dbReference>
<accession>A0A4R9K6Y7</accession>
<keyword evidence="1" id="KW-0472">Membrane</keyword>
<keyword evidence="1" id="KW-0812">Transmembrane</keyword>
<dbReference type="PROSITE" id="PS51257">
    <property type="entry name" value="PROKAR_LIPOPROTEIN"/>
    <property type="match status" value="1"/>
</dbReference>
<comment type="caution">
    <text evidence="2">The sequence shown here is derived from an EMBL/GenBank/DDBJ whole genome shotgun (WGS) entry which is preliminary data.</text>
</comment>
<keyword evidence="1" id="KW-1133">Transmembrane helix</keyword>
<evidence type="ECO:0008006" key="4">
    <source>
        <dbReference type="Google" id="ProtNLM"/>
    </source>
</evidence>
<dbReference type="OrthoDB" id="313543at2"/>
<organism evidence="2 3">
    <name type="scientific">Leptospira sarikeiensis</name>
    <dbReference type="NCBI Taxonomy" id="2484943"/>
    <lineage>
        <taxon>Bacteria</taxon>
        <taxon>Pseudomonadati</taxon>
        <taxon>Spirochaetota</taxon>
        <taxon>Spirochaetia</taxon>
        <taxon>Leptospirales</taxon>
        <taxon>Leptospiraceae</taxon>
        <taxon>Leptospira</taxon>
    </lineage>
</organism>
<dbReference type="AlphaFoldDB" id="A0A4R9K6Y7"/>
<dbReference type="Proteomes" id="UP000297762">
    <property type="component" value="Unassembled WGS sequence"/>
</dbReference>
<evidence type="ECO:0000313" key="3">
    <source>
        <dbReference type="Proteomes" id="UP000297762"/>
    </source>
</evidence>
<name>A0A4R9K6Y7_9LEPT</name>
<feature type="transmembrane region" description="Helical" evidence="1">
    <location>
        <begin position="12"/>
        <end position="33"/>
    </location>
</feature>
<keyword evidence="3" id="KW-1185">Reference proteome</keyword>